<feature type="domain" description="LITAF" evidence="2">
    <location>
        <begin position="96"/>
        <end position="170"/>
    </location>
</feature>
<dbReference type="SMART" id="SM00714">
    <property type="entry name" value="LITAF"/>
    <property type="match status" value="1"/>
</dbReference>
<dbReference type="GeneID" id="7841765"/>
<evidence type="ECO:0000259" key="2">
    <source>
        <dbReference type="PROSITE" id="PS51837"/>
    </source>
</evidence>
<name>Q22WN8_TETTS</name>
<keyword evidence="4" id="KW-1185">Reference proteome</keyword>
<evidence type="ECO:0000313" key="3">
    <source>
        <dbReference type="EMBL" id="EAR89689.1"/>
    </source>
</evidence>
<sequence>MNPQNQQLPFVSQPQMCQIQGLNLNQPQNQYEQKSQQNSAYYLQQQQISNQPLTAQKQNNNNSQYQKQPQSYQPQVYQQQEHTNQPQFQQQQQQQVAQLTAKQICAKSSDPVQVVCPKCNKLVITDIKYQRAPGLIGLASALLTLGTVKAVKDKFHSCPNCNEDLGVCKFIETKNSKRRRRR</sequence>
<dbReference type="HOGENOM" id="CLU_1411409_0_0_1"/>
<dbReference type="OrthoDB" id="5599753at2759"/>
<accession>Q22WN8</accession>
<evidence type="ECO:0000313" key="4">
    <source>
        <dbReference type="Proteomes" id="UP000009168"/>
    </source>
</evidence>
<dbReference type="RefSeq" id="XP_001009934.1">
    <property type="nucleotide sequence ID" value="XM_001009934.1"/>
</dbReference>
<dbReference type="InterPro" id="IPR006629">
    <property type="entry name" value="LITAF"/>
</dbReference>
<dbReference type="InParanoid" id="Q22WN8"/>
<dbReference type="PROSITE" id="PS51837">
    <property type="entry name" value="LITAF"/>
    <property type="match status" value="1"/>
</dbReference>
<dbReference type="AlphaFoldDB" id="Q22WN8"/>
<reference evidence="4" key="1">
    <citation type="journal article" date="2006" name="PLoS Biol.">
        <title>Macronuclear genome sequence of the ciliate Tetrahymena thermophila, a model eukaryote.</title>
        <authorList>
            <person name="Eisen J.A."/>
            <person name="Coyne R.S."/>
            <person name="Wu M."/>
            <person name="Wu D."/>
            <person name="Thiagarajan M."/>
            <person name="Wortman J.R."/>
            <person name="Badger J.H."/>
            <person name="Ren Q."/>
            <person name="Amedeo P."/>
            <person name="Jones K.M."/>
            <person name="Tallon L.J."/>
            <person name="Delcher A.L."/>
            <person name="Salzberg S.L."/>
            <person name="Silva J.C."/>
            <person name="Haas B.J."/>
            <person name="Majoros W.H."/>
            <person name="Farzad M."/>
            <person name="Carlton J.M."/>
            <person name="Smith R.K. Jr."/>
            <person name="Garg J."/>
            <person name="Pearlman R.E."/>
            <person name="Karrer K.M."/>
            <person name="Sun L."/>
            <person name="Manning G."/>
            <person name="Elde N.C."/>
            <person name="Turkewitz A.P."/>
            <person name="Asai D.J."/>
            <person name="Wilkes D.E."/>
            <person name="Wang Y."/>
            <person name="Cai H."/>
            <person name="Collins K."/>
            <person name="Stewart B.A."/>
            <person name="Lee S.R."/>
            <person name="Wilamowska K."/>
            <person name="Weinberg Z."/>
            <person name="Ruzzo W.L."/>
            <person name="Wloga D."/>
            <person name="Gaertig J."/>
            <person name="Frankel J."/>
            <person name="Tsao C.-C."/>
            <person name="Gorovsky M.A."/>
            <person name="Keeling P.J."/>
            <person name="Waller R.F."/>
            <person name="Patron N.J."/>
            <person name="Cherry J.M."/>
            <person name="Stover N.A."/>
            <person name="Krieger C.J."/>
            <person name="del Toro C."/>
            <person name="Ryder H.F."/>
            <person name="Williamson S.C."/>
            <person name="Barbeau R.A."/>
            <person name="Hamilton E.P."/>
            <person name="Orias E."/>
        </authorList>
    </citation>
    <scope>NUCLEOTIDE SEQUENCE [LARGE SCALE GENOMIC DNA]</scope>
    <source>
        <strain evidence="4">SB210</strain>
    </source>
</reference>
<organism evidence="3 4">
    <name type="scientific">Tetrahymena thermophila (strain SB210)</name>
    <dbReference type="NCBI Taxonomy" id="312017"/>
    <lineage>
        <taxon>Eukaryota</taxon>
        <taxon>Sar</taxon>
        <taxon>Alveolata</taxon>
        <taxon>Ciliophora</taxon>
        <taxon>Intramacronucleata</taxon>
        <taxon>Oligohymenophorea</taxon>
        <taxon>Hymenostomatida</taxon>
        <taxon>Tetrahymenina</taxon>
        <taxon>Tetrahymenidae</taxon>
        <taxon>Tetrahymena</taxon>
    </lineage>
</organism>
<dbReference type="KEGG" id="tet:TTHERM_01429470"/>
<dbReference type="EMBL" id="GG662817">
    <property type="protein sequence ID" value="EAR89689.1"/>
    <property type="molecule type" value="Genomic_DNA"/>
</dbReference>
<proteinExistence type="predicted"/>
<gene>
    <name evidence="3" type="ORF">TTHERM_01429470</name>
</gene>
<evidence type="ECO:0000256" key="1">
    <source>
        <dbReference type="SAM" id="MobiDB-lite"/>
    </source>
</evidence>
<dbReference type="Proteomes" id="UP000009168">
    <property type="component" value="Unassembled WGS sequence"/>
</dbReference>
<dbReference type="Pfam" id="PF10601">
    <property type="entry name" value="zf-LITAF-like"/>
    <property type="match status" value="1"/>
</dbReference>
<feature type="region of interest" description="Disordered" evidence="1">
    <location>
        <begin position="57"/>
        <end position="87"/>
    </location>
</feature>
<protein>
    <submittedName>
        <fullName evidence="3">LITAF-like zinc ribbon domain protein</fullName>
    </submittedName>
</protein>